<keyword evidence="2" id="KW-0472">Membrane</keyword>
<dbReference type="OrthoDB" id="362941at2"/>
<evidence type="ECO:0000313" key="4">
    <source>
        <dbReference type="Proteomes" id="UP000009223"/>
    </source>
</evidence>
<dbReference type="eggNOG" id="COG1580">
    <property type="taxonomic scope" value="Bacteria"/>
</dbReference>
<dbReference type="KEGG" id="tpi:TREPR_1119"/>
<reference evidence="3 4" key="2">
    <citation type="journal article" date="2011" name="ISME J.">
        <title>RNA-seq reveals cooperative metabolic interactions between two termite-gut spirochete species in co-culture.</title>
        <authorList>
            <person name="Rosenthal A.Z."/>
            <person name="Matson E.G."/>
            <person name="Eldar A."/>
            <person name="Leadbetter J.R."/>
        </authorList>
    </citation>
    <scope>NUCLEOTIDE SEQUENCE [LARGE SCALE GENOMIC DNA]</scope>
    <source>
        <strain evidence="4">ATCC BAA-887 / DSM 12427 / ZAS-2</strain>
    </source>
</reference>
<gene>
    <name evidence="3" type="primary">fliL_2</name>
    <name evidence="3" type="ordered locus">TREPR_1119</name>
</gene>
<dbReference type="HOGENOM" id="CLU_136268_0_0_12"/>
<keyword evidence="4" id="KW-1185">Reference proteome</keyword>
<dbReference type="Proteomes" id="UP000009223">
    <property type="component" value="Chromosome"/>
</dbReference>
<protein>
    <submittedName>
        <fullName evidence="3">Flagellar basal body-associated protein FliL</fullName>
    </submittedName>
</protein>
<feature type="transmembrane region" description="Helical" evidence="2">
    <location>
        <begin position="37"/>
        <end position="61"/>
    </location>
</feature>
<dbReference type="AlphaFoldDB" id="F5YH86"/>
<evidence type="ECO:0000256" key="2">
    <source>
        <dbReference type="SAM" id="Phobius"/>
    </source>
</evidence>
<reference evidence="4" key="1">
    <citation type="submission" date="2009-12" db="EMBL/GenBank/DDBJ databases">
        <title>Complete sequence of Treponema primitia strain ZAS-2.</title>
        <authorList>
            <person name="Tetu S.G."/>
            <person name="Matson E."/>
            <person name="Ren Q."/>
            <person name="Seshadri R."/>
            <person name="Elbourne L."/>
            <person name="Hassan K.A."/>
            <person name="Durkin A."/>
            <person name="Radune D."/>
            <person name="Mohamoud Y."/>
            <person name="Shay R."/>
            <person name="Jin S."/>
            <person name="Zhang X."/>
            <person name="Lucey K."/>
            <person name="Ballor N.R."/>
            <person name="Ottesen E."/>
            <person name="Rosenthal R."/>
            <person name="Allen A."/>
            <person name="Leadbetter J.R."/>
            <person name="Paulsen I.T."/>
        </authorList>
    </citation>
    <scope>NUCLEOTIDE SEQUENCE [LARGE SCALE GENOMIC DNA]</scope>
    <source>
        <strain evidence="4">ATCC BAA-887 / DSM 12427 / ZAS-2</strain>
    </source>
</reference>
<keyword evidence="3" id="KW-0969">Cilium</keyword>
<proteinExistence type="predicted"/>
<dbReference type="STRING" id="545694.TREPR_1119"/>
<feature type="region of interest" description="Disordered" evidence="1">
    <location>
        <begin position="1"/>
        <end position="29"/>
    </location>
</feature>
<evidence type="ECO:0000256" key="1">
    <source>
        <dbReference type="SAM" id="MobiDB-lite"/>
    </source>
</evidence>
<name>F5YH86_TREPZ</name>
<evidence type="ECO:0000313" key="3">
    <source>
        <dbReference type="EMBL" id="AEF84879.1"/>
    </source>
</evidence>
<keyword evidence="2" id="KW-1133">Transmembrane helix</keyword>
<dbReference type="EMBL" id="CP001843">
    <property type="protein sequence ID" value="AEF84879.1"/>
    <property type="molecule type" value="Genomic_DNA"/>
</dbReference>
<organism evidence="3 4">
    <name type="scientific">Treponema primitia (strain ATCC BAA-887 / DSM 12427 / ZAS-2)</name>
    <dbReference type="NCBI Taxonomy" id="545694"/>
    <lineage>
        <taxon>Bacteria</taxon>
        <taxon>Pseudomonadati</taxon>
        <taxon>Spirochaetota</taxon>
        <taxon>Spirochaetia</taxon>
        <taxon>Spirochaetales</taxon>
        <taxon>Treponemataceae</taxon>
        <taxon>Treponema</taxon>
    </lineage>
</organism>
<accession>F5YH86</accession>
<keyword evidence="3" id="KW-0966">Cell projection</keyword>
<sequence>MSRREYRPTRAKPAAKKVPGTYTSSSRSKSPRAALGVYRTLMALVLLLILVILGGTLYALVLRPKPAASGSSHSGASSAPANGLAGSSEASMFTALGRLRCPAAGGAVILQAVFPYYPGDRPFSEELVSRIREFRNLTLDYFAALSAEELYRIPESAVKAELLSRYNALLRLGQIETLYFNEFLIIE</sequence>
<keyword evidence="2" id="KW-0812">Transmembrane</keyword>
<dbReference type="RefSeq" id="WP_015708953.1">
    <property type="nucleotide sequence ID" value="NC_015578.1"/>
</dbReference>
<keyword evidence="3" id="KW-0282">Flagellum</keyword>